<name>A0A9D4BJD5_DREPO</name>
<dbReference type="EMBL" id="JAIWYP010000016">
    <property type="protein sequence ID" value="KAH3695543.1"/>
    <property type="molecule type" value="Genomic_DNA"/>
</dbReference>
<evidence type="ECO:0000313" key="2">
    <source>
        <dbReference type="EMBL" id="KAH3695543.1"/>
    </source>
</evidence>
<comment type="caution">
    <text evidence="2">The sequence shown here is derived from an EMBL/GenBank/DDBJ whole genome shotgun (WGS) entry which is preliminary data.</text>
</comment>
<dbReference type="AlphaFoldDB" id="A0A9D4BJD5"/>
<dbReference type="Proteomes" id="UP000828390">
    <property type="component" value="Unassembled WGS sequence"/>
</dbReference>
<sequence>MRLTSAYSFHQFENLGMTHLASAAFGLTSLSIQQTSNADTSASTHTSSTTTSHDINTSSSSSTKAIA</sequence>
<protein>
    <submittedName>
        <fullName evidence="2">Uncharacterized protein</fullName>
    </submittedName>
</protein>
<feature type="non-terminal residue" evidence="2">
    <location>
        <position position="67"/>
    </location>
</feature>
<accession>A0A9D4BJD5</accession>
<gene>
    <name evidence="2" type="ORF">DPMN_083004</name>
</gene>
<evidence type="ECO:0000256" key="1">
    <source>
        <dbReference type="SAM" id="MobiDB-lite"/>
    </source>
</evidence>
<keyword evidence="3" id="KW-1185">Reference proteome</keyword>
<proteinExistence type="predicted"/>
<feature type="region of interest" description="Disordered" evidence="1">
    <location>
        <begin position="36"/>
        <end position="67"/>
    </location>
</feature>
<reference evidence="2" key="2">
    <citation type="submission" date="2020-11" db="EMBL/GenBank/DDBJ databases">
        <authorList>
            <person name="McCartney M.A."/>
            <person name="Auch B."/>
            <person name="Kono T."/>
            <person name="Mallez S."/>
            <person name="Becker A."/>
            <person name="Gohl D.M."/>
            <person name="Silverstein K.A.T."/>
            <person name="Koren S."/>
            <person name="Bechman K.B."/>
            <person name="Herman A."/>
            <person name="Abrahante J.E."/>
            <person name="Garbe J."/>
        </authorList>
    </citation>
    <scope>NUCLEOTIDE SEQUENCE</scope>
    <source>
        <strain evidence="2">Duluth1</strain>
        <tissue evidence="2">Whole animal</tissue>
    </source>
</reference>
<reference evidence="2" key="1">
    <citation type="journal article" date="2019" name="bioRxiv">
        <title>The Genome of the Zebra Mussel, Dreissena polymorpha: A Resource for Invasive Species Research.</title>
        <authorList>
            <person name="McCartney M.A."/>
            <person name="Auch B."/>
            <person name="Kono T."/>
            <person name="Mallez S."/>
            <person name="Zhang Y."/>
            <person name="Obille A."/>
            <person name="Becker A."/>
            <person name="Abrahante J.E."/>
            <person name="Garbe J."/>
            <person name="Badalamenti J.P."/>
            <person name="Herman A."/>
            <person name="Mangelson H."/>
            <person name="Liachko I."/>
            <person name="Sullivan S."/>
            <person name="Sone E.D."/>
            <person name="Koren S."/>
            <person name="Silverstein K.A.T."/>
            <person name="Beckman K.B."/>
            <person name="Gohl D.M."/>
        </authorList>
    </citation>
    <scope>NUCLEOTIDE SEQUENCE</scope>
    <source>
        <strain evidence="2">Duluth1</strain>
        <tissue evidence="2">Whole animal</tissue>
    </source>
</reference>
<evidence type="ECO:0000313" key="3">
    <source>
        <dbReference type="Proteomes" id="UP000828390"/>
    </source>
</evidence>
<organism evidence="2 3">
    <name type="scientific">Dreissena polymorpha</name>
    <name type="common">Zebra mussel</name>
    <name type="synonym">Mytilus polymorpha</name>
    <dbReference type="NCBI Taxonomy" id="45954"/>
    <lineage>
        <taxon>Eukaryota</taxon>
        <taxon>Metazoa</taxon>
        <taxon>Spiralia</taxon>
        <taxon>Lophotrochozoa</taxon>
        <taxon>Mollusca</taxon>
        <taxon>Bivalvia</taxon>
        <taxon>Autobranchia</taxon>
        <taxon>Heteroconchia</taxon>
        <taxon>Euheterodonta</taxon>
        <taxon>Imparidentia</taxon>
        <taxon>Neoheterodontei</taxon>
        <taxon>Myida</taxon>
        <taxon>Dreissenoidea</taxon>
        <taxon>Dreissenidae</taxon>
        <taxon>Dreissena</taxon>
    </lineage>
</organism>